<protein>
    <submittedName>
        <fullName evidence="2">Uncharacterized protein</fullName>
    </submittedName>
</protein>
<evidence type="ECO:0000313" key="2">
    <source>
        <dbReference type="EMBL" id="OJJ06550.1"/>
    </source>
</evidence>
<dbReference type="VEuPathDB" id="FungiDB:ASPVEDRAFT_32845"/>
<dbReference type="Proteomes" id="UP000184073">
    <property type="component" value="Unassembled WGS sequence"/>
</dbReference>
<organism evidence="2 3">
    <name type="scientific">Aspergillus versicolor CBS 583.65</name>
    <dbReference type="NCBI Taxonomy" id="1036611"/>
    <lineage>
        <taxon>Eukaryota</taxon>
        <taxon>Fungi</taxon>
        <taxon>Dikarya</taxon>
        <taxon>Ascomycota</taxon>
        <taxon>Pezizomycotina</taxon>
        <taxon>Eurotiomycetes</taxon>
        <taxon>Eurotiomycetidae</taxon>
        <taxon>Eurotiales</taxon>
        <taxon>Aspergillaceae</taxon>
        <taxon>Aspergillus</taxon>
        <taxon>Aspergillus subgen. Nidulantes</taxon>
    </lineage>
</organism>
<evidence type="ECO:0000256" key="1">
    <source>
        <dbReference type="SAM" id="Coils"/>
    </source>
</evidence>
<proteinExistence type="predicted"/>
<feature type="coiled-coil region" evidence="1">
    <location>
        <begin position="85"/>
        <end position="112"/>
    </location>
</feature>
<name>A0A1L9PYB7_ASPVE</name>
<keyword evidence="3" id="KW-1185">Reference proteome</keyword>
<dbReference type="GeneID" id="63726165"/>
<evidence type="ECO:0000313" key="3">
    <source>
        <dbReference type="Proteomes" id="UP000184073"/>
    </source>
</evidence>
<accession>A0A1L9PYB7</accession>
<keyword evidence="1" id="KW-0175">Coiled coil</keyword>
<dbReference type="OrthoDB" id="4496848at2759"/>
<dbReference type="EMBL" id="KV878135">
    <property type="protein sequence ID" value="OJJ06550.1"/>
    <property type="molecule type" value="Genomic_DNA"/>
</dbReference>
<dbReference type="STRING" id="1036611.A0A1L9PYB7"/>
<dbReference type="RefSeq" id="XP_040672312.1">
    <property type="nucleotide sequence ID" value="XM_040810654.1"/>
</dbReference>
<reference evidence="3" key="1">
    <citation type="journal article" date="2017" name="Genome Biol.">
        <title>Comparative genomics reveals high biological diversity and specific adaptations in the industrially and medically important fungal genus Aspergillus.</title>
        <authorList>
            <person name="de Vries R.P."/>
            <person name="Riley R."/>
            <person name="Wiebenga A."/>
            <person name="Aguilar-Osorio G."/>
            <person name="Amillis S."/>
            <person name="Uchima C.A."/>
            <person name="Anderluh G."/>
            <person name="Asadollahi M."/>
            <person name="Askin M."/>
            <person name="Barry K."/>
            <person name="Battaglia E."/>
            <person name="Bayram O."/>
            <person name="Benocci T."/>
            <person name="Braus-Stromeyer S.A."/>
            <person name="Caldana C."/>
            <person name="Canovas D."/>
            <person name="Cerqueira G.C."/>
            <person name="Chen F."/>
            <person name="Chen W."/>
            <person name="Choi C."/>
            <person name="Clum A."/>
            <person name="Dos Santos R.A."/>
            <person name="Damasio A.R."/>
            <person name="Diallinas G."/>
            <person name="Emri T."/>
            <person name="Fekete E."/>
            <person name="Flipphi M."/>
            <person name="Freyberg S."/>
            <person name="Gallo A."/>
            <person name="Gournas C."/>
            <person name="Habgood R."/>
            <person name="Hainaut M."/>
            <person name="Harispe M.L."/>
            <person name="Henrissat B."/>
            <person name="Hilden K.S."/>
            <person name="Hope R."/>
            <person name="Hossain A."/>
            <person name="Karabika E."/>
            <person name="Karaffa L."/>
            <person name="Karanyi Z."/>
            <person name="Krasevec N."/>
            <person name="Kuo A."/>
            <person name="Kusch H."/>
            <person name="LaButti K."/>
            <person name="Lagendijk E.L."/>
            <person name="Lapidus A."/>
            <person name="Levasseur A."/>
            <person name="Lindquist E."/>
            <person name="Lipzen A."/>
            <person name="Logrieco A.F."/>
            <person name="MacCabe A."/>
            <person name="Maekelae M.R."/>
            <person name="Malavazi I."/>
            <person name="Melin P."/>
            <person name="Meyer V."/>
            <person name="Mielnichuk N."/>
            <person name="Miskei M."/>
            <person name="Molnar A.P."/>
            <person name="Mule G."/>
            <person name="Ngan C.Y."/>
            <person name="Orejas M."/>
            <person name="Orosz E."/>
            <person name="Ouedraogo J.P."/>
            <person name="Overkamp K.M."/>
            <person name="Park H.-S."/>
            <person name="Perrone G."/>
            <person name="Piumi F."/>
            <person name="Punt P.J."/>
            <person name="Ram A.F."/>
            <person name="Ramon A."/>
            <person name="Rauscher S."/>
            <person name="Record E."/>
            <person name="Riano-Pachon D.M."/>
            <person name="Robert V."/>
            <person name="Roehrig J."/>
            <person name="Ruller R."/>
            <person name="Salamov A."/>
            <person name="Salih N.S."/>
            <person name="Samson R.A."/>
            <person name="Sandor E."/>
            <person name="Sanguinetti M."/>
            <person name="Schuetze T."/>
            <person name="Sepcic K."/>
            <person name="Shelest E."/>
            <person name="Sherlock G."/>
            <person name="Sophianopoulou V."/>
            <person name="Squina F.M."/>
            <person name="Sun H."/>
            <person name="Susca A."/>
            <person name="Todd R.B."/>
            <person name="Tsang A."/>
            <person name="Unkles S.E."/>
            <person name="van de Wiele N."/>
            <person name="van Rossen-Uffink D."/>
            <person name="Oliveira J.V."/>
            <person name="Vesth T.C."/>
            <person name="Visser J."/>
            <person name="Yu J.-H."/>
            <person name="Zhou M."/>
            <person name="Andersen M.R."/>
            <person name="Archer D.B."/>
            <person name="Baker S.E."/>
            <person name="Benoit I."/>
            <person name="Brakhage A.A."/>
            <person name="Braus G.H."/>
            <person name="Fischer R."/>
            <person name="Frisvad J.C."/>
            <person name="Goldman G.H."/>
            <person name="Houbraken J."/>
            <person name="Oakley B."/>
            <person name="Pocsi I."/>
            <person name="Scazzocchio C."/>
            <person name="Seiboth B."/>
            <person name="vanKuyk P.A."/>
            <person name="Wortman J."/>
            <person name="Dyer P.S."/>
            <person name="Grigoriev I.V."/>
        </authorList>
    </citation>
    <scope>NUCLEOTIDE SEQUENCE [LARGE SCALE GENOMIC DNA]</scope>
    <source>
        <strain evidence="3">CBS 583.65</strain>
    </source>
</reference>
<gene>
    <name evidence="2" type="ORF">ASPVEDRAFT_32845</name>
</gene>
<dbReference type="AlphaFoldDB" id="A0A1L9PYB7"/>
<sequence length="119" mass="13948">MFVNVLEEEQQKRAGYSSMPRMAALMQESMESGRFWFHELVYACFESPDSRAWVAIRQLLPSLDDLVTVSGPEIDSFVDRKMEELRRYTVEWASMQEEIKQKEADFQALKERVEEDGCV</sequence>